<dbReference type="GO" id="GO:0006629">
    <property type="term" value="P:lipid metabolic process"/>
    <property type="evidence" value="ECO:0007669"/>
    <property type="project" value="InterPro"/>
</dbReference>
<reference evidence="1 2" key="1">
    <citation type="submission" date="2018-08" db="EMBL/GenBank/DDBJ databases">
        <title>A genome reference for cultivated species of the human gut microbiota.</title>
        <authorList>
            <person name="Zou Y."/>
            <person name="Xue W."/>
            <person name="Luo G."/>
        </authorList>
    </citation>
    <scope>NUCLEOTIDE SEQUENCE [LARGE SCALE GENOMIC DNA]</scope>
    <source>
        <strain evidence="1 2">AF31-28B-AC</strain>
    </source>
</reference>
<accession>A0A415SSS2</accession>
<protein>
    <recommendedName>
        <fullName evidence="3">Fimbrillin family protein</fullName>
    </recommendedName>
</protein>
<proteinExistence type="predicted"/>
<name>A0A415SSS2_9BACT</name>
<evidence type="ECO:0000313" key="1">
    <source>
        <dbReference type="EMBL" id="RHM92215.1"/>
    </source>
</evidence>
<dbReference type="InterPro" id="IPR042278">
    <property type="entry name" value="Mfa-like_1_N"/>
</dbReference>
<dbReference type="AlphaFoldDB" id="A0A415SSS2"/>
<evidence type="ECO:0008006" key="3">
    <source>
        <dbReference type="Google" id="ProtNLM"/>
    </source>
</evidence>
<dbReference type="CDD" id="cd13120">
    <property type="entry name" value="BF2867_like_N"/>
    <property type="match status" value="1"/>
</dbReference>
<sequence>MIHGIIKIMHMKKNLFLLGIALTTWFSSCKDDNVNIGVENPVQTGEEILFGSSLTSTGENPESRTEYGVRDDKGVNVQWATDGSDEIAIFCLQASQPANHLVKYKVDPSKTDPAVAETVTKVNPEEAGLQWGAGDEHRFYAFYPADAVKGSTEENETGKITAKIPVTQQVQSWREVQAGGEGCIDGMKTYFGLPNMDYAYMYAFSKVSKSEIAQGGSVDLQFHNLVTVLDITVRGPEEGNVTVTNINVSAISGNPILTGDFTCNIRAAEEGKPASATCEAAGDLNQVRNMISIPCYDRTEGKYITLGKDECLNVKAYLIPDDNNSIDRRTLKISVATLNGGAVKERTLEQAAVTPHMINRILLPKLIPGGTNYWMSSLDPNIYVSELSIPGSKFSVLTSDNGASPAYQNVSIEKQFQDGVRAFIFQTATKTKSANTTYDGMYVMSDDRRIKTLSDAIMDVASYLAKCESEKKYNEFAFILLTYQGGQTPIWEDDEQYWINHLNDEINNIKGDSQYRIYTGEITPNTTIDDVKGKIILKANYNSKKMINGYNGTAPILFSYWDGFYGPEDGNSYYQDKYQGMPMNWKTPEWYESAPNAKLRWYYQEATHVGTGTEATKEQKETYIKKLFTESVNLYKNDVDHKTWFMNDLGGEYISGNNTTQLATDMNNLGVRELQNRTENAGLGLVFMNFADKQSTSGALYKSDWLIQTLIDNNFKFALRKKGSTTTYDSSYTSGGSVIE</sequence>
<gene>
    <name evidence="1" type="ORF">DWZ34_16085</name>
</gene>
<dbReference type="Gene3D" id="3.20.20.190">
    <property type="entry name" value="Phosphatidylinositol (PI) phosphodiesterase"/>
    <property type="match status" value="1"/>
</dbReference>
<dbReference type="SUPFAM" id="SSF51695">
    <property type="entry name" value="PLC-like phosphodiesterases"/>
    <property type="match status" value="1"/>
</dbReference>
<dbReference type="InterPro" id="IPR017946">
    <property type="entry name" value="PLC-like_Pdiesterase_TIM-brl"/>
</dbReference>
<organism evidence="1 2">
    <name type="scientific">Phocaeicola plebeius</name>
    <dbReference type="NCBI Taxonomy" id="310297"/>
    <lineage>
        <taxon>Bacteria</taxon>
        <taxon>Pseudomonadati</taxon>
        <taxon>Bacteroidota</taxon>
        <taxon>Bacteroidia</taxon>
        <taxon>Bacteroidales</taxon>
        <taxon>Bacteroidaceae</taxon>
        <taxon>Phocaeicola</taxon>
    </lineage>
</organism>
<dbReference type="GO" id="GO:0008081">
    <property type="term" value="F:phosphoric diester hydrolase activity"/>
    <property type="evidence" value="ECO:0007669"/>
    <property type="project" value="InterPro"/>
</dbReference>
<comment type="caution">
    <text evidence="1">The sequence shown here is derived from an EMBL/GenBank/DDBJ whole genome shotgun (WGS) entry which is preliminary data.</text>
</comment>
<dbReference type="PROSITE" id="PS51257">
    <property type="entry name" value="PROKAR_LIPOPROTEIN"/>
    <property type="match status" value="1"/>
</dbReference>
<evidence type="ECO:0000313" key="2">
    <source>
        <dbReference type="Proteomes" id="UP000285109"/>
    </source>
</evidence>
<dbReference type="EMBL" id="QRQK01000045">
    <property type="protein sequence ID" value="RHM92215.1"/>
    <property type="molecule type" value="Genomic_DNA"/>
</dbReference>
<dbReference type="Proteomes" id="UP000285109">
    <property type="component" value="Unassembled WGS sequence"/>
</dbReference>
<dbReference type="Gene3D" id="2.60.40.2620">
    <property type="entry name" value="Fimbrillin-like"/>
    <property type="match status" value="1"/>
</dbReference>